<sequence>MIILASELAEALIANKSSQMNSDFWRSYQEVYTEFVLTDSDKVEKKDF</sequence>
<accession>A0A2X0QBN4</accession>
<dbReference type="RefSeq" id="WP_154657727.1">
    <property type="nucleotide sequence ID" value="NZ_CBCPHX010000002.1"/>
</dbReference>
<proteinExistence type="predicted"/>
<name>A0A2X0QBN4_BROTH</name>
<protein>
    <submittedName>
        <fullName evidence="1">Uncharacterized protein</fullName>
    </submittedName>
</protein>
<dbReference type="EMBL" id="OUNC01000001">
    <property type="protein sequence ID" value="SPP25739.1"/>
    <property type="molecule type" value="Genomic_DNA"/>
</dbReference>
<dbReference type="OrthoDB" id="9969252at2"/>
<dbReference type="AlphaFoldDB" id="A0A2X0QBN4"/>
<evidence type="ECO:0000313" key="2">
    <source>
        <dbReference type="Proteomes" id="UP000270190"/>
    </source>
</evidence>
<organism evidence="1 2">
    <name type="scientific">Brochothrix thermosphacta</name>
    <name type="common">Microbacterium thermosphactum</name>
    <dbReference type="NCBI Taxonomy" id="2756"/>
    <lineage>
        <taxon>Bacteria</taxon>
        <taxon>Bacillati</taxon>
        <taxon>Bacillota</taxon>
        <taxon>Bacilli</taxon>
        <taxon>Bacillales</taxon>
        <taxon>Listeriaceae</taxon>
        <taxon>Brochothrix</taxon>
    </lineage>
</organism>
<gene>
    <name evidence="1" type="ORF">BTBSAS_10114</name>
</gene>
<evidence type="ECO:0000313" key="1">
    <source>
        <dbReference type="EMBL" id="SPP25739.1"/>
    </source>
</evidence>
<reference evidence="2" key="1">
    <citation type="submission" date="2018-04" db="EMBL/GenBank/DDBJ databases">
        <authorList>
            <person name="Illikoud N."/>
        </authorList>
    </citation>
    <scope>NUCLEOTIDE SEQUENCE [LARGE SCALE GENOMIC DNA]</scope>
</reference>
<dbReference type="Proteomes" id="UP000270190">
    <property type="component" value="Unassembled WGS sequence"/>
</dbReference>
<dbReference type="GeneID" id="66538460"/>